<dbReference type="AlphaFoldDB" id="A0A3L7APY9"/>
<feature type="compositionally biased region" description="Polar residues" evidence="1">
    <location>
        <begin position="159"/>
        <end position="169"/>
    </location>
</feature>
<organism evidence="3 4">
    <name type="scientific">Mycetocola lacteus</name>
    <dbReference type="NCBI Taxonomy" id="76637"/>
    <lineage>
        <taxon>Bacteria</taxon>
        <taxon>Bacillati</taxon>
        <taxon>Actinomycetota</taxon>
        <taxon>Actinomycetes</taxon>
        <taxon>Micrococcales</taxon>
        <taxon>Microbacteriaceae</taxon>
        <taxon>Mycetocola</taxon>
    </lineage>
</organism>
<feature type="transmembrane region" description="Helical" evidence="2">
    <location>
        <begin position="256"/>
        <end position="281"/>
    </location>
</feature>
<keyword evidence="2" id="KW-0472">Membrane</keyword>
<feature type="region of interest" description="Disordered" evidence="1">
    <location>
        <begin position="93"/>
        <end position="184"/>
    </location>
</feature>
<reference evidence="3 4" key="1">
    <citation type="submission" date="2018-10" db="EMBL/GenBank/DDBJ databases">
        <authorList>
            <person name="Li J."/>
        </authorList>
    </citation>
    <scope>NUCLEOTIDE SEQUENCE [LARGE SCALE GENOMIC DNA]</scope>
    <source>
        <strain evidence="3 4">JCM 11654</strain>
    </source>
</reference>
<evidence type="ECO:0000256" key="2">
    <source>
        <dbReference type="SAM" id="Phobius"/>
    </source>
</evidence>
<comment type="caution">
    <text evidence="3">The sequence shown here is derived from an EMBL/GenBank/DDBJ whole genome shotgun (WGS) entry which is preliminary data.</text>
</comment>
<dbReference type="RefSeq" id="WP_121688591.1">
    <property type="nucleotide sequence ID" value="NZ_RCUY01000009.1"/>
</dbReference>
<dbReference type="OrthoDB" id="9802341at2"/>
<feature type="compositionally biased region" description="Low complexity" evidence="1">
    <location>
        <begin position="135"/>
        <end position="146"/>
    </location>
</feature>
<feature type="region of interest" description="Disordered" evidence="1">
    <location>
        <begin position="1"/>
        <end position="36"/>
    </location>
</feature>
<protein>
    <submittedName>
        <fullName evidence="3">Uncharacterized protein</fullName>
    </submittedName>
</protein>
<proteinExistence type="predicted"/>
<feature type="compositionally biased region" description="Acidic residues" evidence="1">
    <location>
        <begin position="1"/>
        <end position="12"/>
    </location>
</feature>
<dbReference type="Proteomes" id="UP000269438">
    <property type="component" value="Unassembled WGS sequence"/>
</dbReference>
<evidence type="ECO:0000313" key="4">
    <source>
        <dbReference type="Proteomes" id="UP000269438"/>
    </source>
</evidence>
<keyword evidence="4" id="KW-1185">Reference proteome</keyword>
<keyword evidence="2" id="KW-1133">Transmembrane helix</keyword>
<gene>
    <name evidence="3" type="ORF">D9V34_09430</name>
</gene>
<accession>A0A3L7APY9</accession>
<keyword evidence="2" id="KW-0812">Transmembrane</keyword>
<dbReference type="EMBL" id="RCUY01000009">
    <property type="protein sequence ID" value="RLP82035.1"/>
    <property type="molecule type" value="Genomic_DNA"/>
</dbReference>
<evidence type="ECO:0000313" key="3">
    <source>
        <dbReference type="EMBL" id="RLP82035.1"/>
    </source>
</evidence>
<sequence>MSIPTDDAEPFDEAQPPTRRARRAREEEKEDAAAEEIVDETVVVVRTGLTRAAHTSEDTSVPEDATVVVERQVKRHTGVTEVPEDATVVVERHVERHTGVDEVPEDATVVVDRGASPTRVSSNDQDDATVVVNRPAPAEQPAPSEQLTPSEQPAPPEQLTPSENPTTAERLTPPEKLTPRDTSAPVAEVAGAEVAGAALLPEGNPFRPDATVTASAPERRIIQRQYGAEPPAGVPMEAAERIGLLPTAERDRRFRLGAVAGFAASIVVAVVGLSVLAFLAFS</sequence>
<evidence type="ECO:0000256" key="1">
    <source>
        <dbReference type="SAM" id="MobiDB-lite"/>
    </source>
</evidence>
<name>A0A3L7APY9_9MICO</name>